<organism evidence="3">
    <name type="scientific">Aspergillus flavus</name>
    <dbReference type="NCBI Taxonomy" id="5059"/>
    <lineage>
        <taxon>Eukaryota</taxon>
        <taxon>Fungi</taxon>
        <taxon>Dikarya</taxon>
        <taxon>Ascomycota</taxon>
        <taxon>Pezizomycotina</taxon>
        <taxon>Eurotiomycetes</taxon>
        <taxon>Eurotiomycetidae</taxon>
        <taxon>Eurotiales</taxon>
        <taxon>Aspergillaceae</taxon>
        <taxon>Aspergillus</taxon>
        <taxon>Aspergillus subgen. Circumdati</taxon>
    </lineage>
</organism>
<dbReference type="Proteomes" id="UP000325434">
    <property type="component" value="Unassembled WGS sequence"/>
</dbReference>
<proteinExistence type="predicted"/>
<evidence type="ECO:0000259" key="2">
    <source>
        <dbReference type="Pfam" id="PF09757"/>
    </source>
</evidence>
<protein>
    <recommendedName>
        <fullName evidence="2">Arb2-like domain-containing protein</fullName>
    </recommendedName>
</protein>
<dbReference type="Pfam" id="PF09757">
    <property type="entry name" value="Arb2-like"/>
    <property type="match status" value="1"/>
</dbReference>
<sequence length="335" mass="37281">MPKRLRRGMLQGEYRNVKGINQNELTGNENCETRRSSGNIQDILGRIIVTSIRPIHPRVVDPKPALRHRTPLKTAQIPSWPPCPQQDLPKMSSICPLATRHSETTYPTESNTARELDNRIPGAPNALICSEFPEDNTMKPRNHSGSPAFDGETDPVLSTEHDSSGPDTMLVILSEMTDTAASQLKDFPGTKLAIAYTFPDSSESLSDAALKIASSSAQLIKNYTENAKNVFLCGLGYGSLVVSALLKKNLIAYAKVNGVICFIGDYVVPAVYDRKQLRHWYHMNSRVFVKPSHHIRSHPLRYCRRYGTLIAYQNDESFEEALVEASGFIRAWIAG</sequence>
<evidence type="ECO:0000313" key="3">
    <source>
        <dbReference type="EMBL" id="KAB8240236.1"/>
    </source>
</evidence>
<reference evidence="3" key="1">
    <citation type="submission" date="2019-04" db="EMBL/GenBank/DDBJ databases">
        <title>Friends and foes A comparative genomics study of 23 Aspergillus species from section Flavi.</title>
        <authorList>
            <consortium name="DOE Joint Genome Institute"/>
            <person name="Kjaerbolling I."/>
            <person name="Vesth T."/>
            <person name="Frisvad J.C."/>
            <person name="Nybo J.L."/>
            <person name="Theobald S."/>
            <person name="Kildgaard S."/>
            <person name="Isbrandt T."/>
            <person name="Kuo A."/>
            <person name="Sato A."/>
            <person name="Lyhne E.K."/>
            <person name="Kogle M.E."/>
            <person name="Wiebenga A."/>
            <person name="Kun R.S."/>
            <person name="Lubbers R.J."/>
            <person name="Makela M.R."/>
            <person name="Barry K."/>
            <person name="Chovatia M."/>
            <person name="Clum A."/>
            <person name="Daum C."/>
            <person name="Haridas S."/>
            <person name="He G."/>
            <person name="LaButti K."/>
            <person name="Lipzen A."/>
            <person name="Mondo S."/>
            <person name="Riley R."/>
            <person name="Salamov A."/>
            <person name="Simmons B.A."/>
            <person name="Magnuson J.K."/>
            <person name="Henrissat B."/>
            <person name="Mortensen U.H."/>
            <person name="Larsen T.O."/>
            <person name="Devries R.P."/>
            <person name="Grigoriev I.V."/>
            <person name="Machida M."/>
            <person name="Baker S.E."/>
            <person name="Andersen M.R."/>
        </authorList>
    </citation>
    <scope>NUCLEOTIDE SEQUENCE [LARGE SCALE GENOMIC DNA]</scope>
    <source>
        <strain evidence="3">CBS 121.62</strain>
    </source>
</reference>
<evidence type="ECO:0000256" key="1">
    <source>
        <dbReference type="SAM" id="MobiDB-lite"/>
    </source>
</evidence>
<gene>
    <name evidence="3" type="ORF">BDV35DRAFT_138601</name>
</gene>
<dbReference type="EMBL" id="ML734763">
    <property type="protein sequence ID" value="KAB8240236.1"/>
    <property type="molecule type" value="Genomic_DNA"/>
</dbReference>
<dbReference type="InterPro" id="IPR019154">
    <property type="entry name" value="Arb2-like_domain"/>
</dbReference>
<feature type="region of interest" description="Disordered" evidence="1">
    <location>
        <begin position="139"/>
        <end position="164"/>
    </location>
</feature>
<name>A0A5N6GCV9_ASPFL</name>
<accession>A0A5N6GCV9</accession>
<dbReference type="AlphaFoldDB" id="A0A5N6GCV9"/>
<feature type="domain" description="Arb2-like" evidence="2">
    <location>
        <begin position="222"/>
        <end position="319"/>
    </location>
</feature>